<comment type="similarity">
    <text evidence="5">Belongs to the PIGW family.</text>
</comment>
<dbReference type="Pfam" id="PF06423">
    <property type="entry name" value="GWT1"/>
    <property type="match status" value="1"/>
</dbReference>
<keyword evidence="5" id="KW-0256">Endoplasmic reticulum</keyword>
<comment type="caution">
    <text evidence="6">The sequence shown here is derived from an EMBL/GenBank/DDBJ whole genome shotgun (WGS) entry which is preliminary data.</text>
</comment>
<dbReference type="PANTHER" id="PTHR20661">
    <property type="entry name" value="PHOSPHATIDYLINOSITOL-GLYCAN BIOSYNTHESIS CLASS W PROTEIN"/>
    <property type="match status" value="1"/>
</dbReference>
<feature type="transmembrane region" description="Helical" evidence="5">
    <location>
        <begin position="413"/>
        <end position="438"/>
    </location>
</feature>
<evidence type="ECO:0000256" key="3">
    <source>
        <dbReference type="ARBA" id="ARBA00022989"/>
    </source>
</evidence>
<dbReference type="EC" id="2.3.-.-" evidence="5"/>
<keyword evidence="5" id="KW-0808">Transferase</keyword>
<comment type="subcellular location">
    <subcellularLocation>
        <location evidence="5">Endoplasmic reticulum membrane</location>
        <topology evidence="5">Multi-pass membrane protein</topology>
    </subcellularLocation>
    <subcellularLocation>
        <location evidence="1">Membrane</location>
        <topology evidence="1">Multi-pass membrane protein</topology>
    </subcellularLocation>
</comment>
<gene>
    <name evidence="6" type="ORF">BOX15_Mlig008849g4</name>
</gene>
<feature type="transmembrane region" description="Helical" evidence="5">
    <location>
        <begin position="99"/>
        <end position="119"/>
    </location>
</feature>
<feature type="transmembrane region" description="Helical" evidence="5">
    <location>
        <begin position="253"/>
        <end position="274"/>
    </location>
</feature>
<sequence length="592" mass="63474">AGQAPQQQKVVGEFSPYHPLVPGFKHHTEPVRCAIWEVFVAVLPLVLGLSSRNALLCLAPGLANRAGRLGHLLLDHGLITSAFCLCIVTFPAASYAVPVAVSAVVALAVNVAALARLLARRRRGQWLWWLPAELGEPAFSAEQAGRARFITEFRGLIYLPTCACILARDLPCFRLPFGKTRTFGTGLMDVGLGCFVFLMGLTAPTCRARALNRHQRQAALLKQTVLCLLLTGCGLVRLVVAPDQAVEEYGRDWNVFFTLAAVKMVGSATELLLLPPQSRLPPALPACLLLAAYEVALGPVGRLAITIVRPESAADAEAPAAAAAAALAARRDAGFFEANREGLVACLGLYCLYLLALQVGRLALPVLASRRPTDVGRVTGWCAAVAAATLALRVLPAAGLALPESRRLGNAAYVAWILGFCCAYMAACAFASCLFAALAGPYPVSSNNVHLREHHREHQSEHLSQPPPPPASPFLQLVDQHGLAYFLIGNLLTGLTGRCILPALYGRPDFGPVMPPAACAPVLMAYMLVLSLATAWLLPAICRLLAALWRRTATAAARRESRPTTVQPPLHLPQQQQQQFEQQLRLQTISSV</sequence>
<organism evidence="6 7">
    <name type="scientific">Macrostomum lignano</name>
    <dbReference type="NCBI Taxonomy" id="282301"/>
    <lineage>
        <taxon>Eukaryota</taxon>
        <taxon>Metazoa</taxon>
        <taxon>Spiralia</taxon>
        <taxon>Lophotrochozoa</taxon>
        <taxon>Platyhelminthes</taxon>
        <taxon>Rhabditophora</taxon>
        <taxon>Macrostomorpha</taxon>
        <taxon>Macrostomida</taxon>
        <taxon>Macrostomidae</taxon>
        <taxon>Macrostomum</taxon>
    </lineage>
</organism>
<feature type="transmembrane region" description="Helical" evidence="5">
    <location>
        <begin position="72"/>
        <end position="93"/>
    </location>
</feature>
<dbReference type="PANTHER" id="PTHR20661:SF0">
    <property type="entry name" value="PHOSPHATIDYLINOSITOL-GLYCAN BIOSYNTHESIS CLASS W PROTEIN"/>
    <property type="match status" value="1"/>
</dbReference>
<evidence type="ECO:0000256" key="5">
    <source>
        <dbReference type="RuleBase" id="RU280819"/>
    </source>
</evidence>
<feature type="transmembrane region" description="Helical" evidence="5">
    <location>
        <begin position="483"/>
        <end position="505"/>
    </location>
</feature>
<keyword evidence="2 5" id="KW-0812">Transmembrane</keyword>
<dbReference type="GO" id="GO:0032216">
    <property type="term" value="F:glucosaminyl-phosphatidylinositol O-acyltransferase activity"/>
    <property type="evidence" value="ECO:0007669"/>
    <property type="project" value="TreeGrafter"/>
</dbReference>
<dbReference type="UniPathway" id="UPA00196"/>
<feature type="transmembrane region" description="Helical" evidence="5">
    <location>
        <begin position="224"/>
        <end position="241"/>
    </location>
</feature>
<keyword evidence="4 5" id="KW-0472">Membrane</keyword>
<dbReference type="AlphaFoldDB" id="A0A267G9L2"/>
<name>A0A267G9L2_9PLAT</name>
<evidence type="ECO:0000256" key="4">
    <source>
        <dbReference type="ARBA" id="ARBA00023136"/>
    </source>
</evidence>
<keyword evidence="5" id="KW-0012">Acyltransferase</keyword>
<evidence type="ECO:0000313" key="6">
    <source>
        <dbReference type="EMBL" id="PAA82084.1"/>
    </source>
</evidence>
<evidence type="ECO:0000256" key="1">
    <source>
        <dbReference type="ARBA" id="ARBA00004141"/>
    </source>
</evidence>
<feature type="transmembrane region" description="Helical" evidence="5">
    <location>
        <begin position="183"/>
        <end position="203"/>
    </location>
</feature>
<reference evidence="6 7" key="1">
    <citation type="submission" date="2017-06" db="EMBL/GenBank/DDBJ databases">
        <title>A platform for efficient transgenesis in Macrostomum lignano, a flatworm model organism for stem cell research.</title>
        <authorList>
            <person name="Berezikov E."/>
        </authorList>
    </citation>
    <scope>NUCLEOTIDE SEQUENCE [LARGE SCALE GENOMIC DNA]</scope>
    <source>
        <strain evidence="6">DV1</strain>
        <tissue evidence="6">Whole organism</tissue>
    </source>
</reference>
<comment type="function">
    <text evidence="5">A acetyltransferase, which acetylates the inositol ring of phosphatidylinositol during biosynthesis of GPI-anchor.</text>
</comment>
<evidence type="ECO:0000313" key="7">
    <source>
        <dbReference type="Proteomes" id="UP000215902"/>
    </source>
</evidence>
<feature type="transmembrane region" description="Helical" evidence="5">
    <location>
        <begin position="34"/>
        <end position="51"/>
    </location>
</feature>
<dbReference type="STRING" id="282301.A0A267G9L2"/>
<dbReference type="OrthoDB" id="15270at2759"/>
<keyword evidence="7" id="KW-1185">Reference proteome</keyword>
<dbReference type="GO" id="GO:0072659">
    <property type="term" value="P:protein localization to plasma membrane"/>
    <property type="evidence" value="ECO:0007669"/>
    <property type="project" value="TreeGrafter"/>
</dbReference>
<comment type="pathway">
    <text evidence="5">Glycolipid biosynthesis; glycosylphosphatidylinositol-anchor biosynthesis.</text>
</comment>
<proteinExistence type="inferred from homology"/>
<dbReference type="InterPro" id="IPR009447">
    <property type="entry name" value="PIGW/GWT1"/>
</dbReference>
<feature type="transmembrane region" description="Helical" evidence="5">
    <location>
        <begin position="380"/>
        <end position="401"/>
    </location>
</feature>
<feature type="transmembrane region" description="Helical" evidence="5">
    <location>
        <begin position="525"/>
        <end position="549"/>
    </location>
</feature>
<dbReference type="GO" id="GO:0006506">
    <property type="term" value="P:GPI anchor biosynthetic process"/>
    <property type="evidence" value="ECO:0007669"/>
    <property type="project" value="UniProtKB-UniPathway"/>
</dbReference>
<dbReference type="GO" id="GO:0005789">
    <property type="term" value="C:endoplasmic reticulum membrane"/>
    <property type="evidence" value="ECO:0007669"/>
    <property type="project" value="UniProtKB-SubCell"/>
</dbReference>
<feature type="non-terminal residue" evidence="6">
    <location>
        <position position="1"/>
    </location>
</feature>
<keyword evidence="5" id="KW-0337">GPI-anchor biosynthesis</keyword>
<evidence type="ECO:0000256" key="2">
    <source>
        <dbReference type="ARBA" id="ARBA00022692"/>
    </source>
</evidence>
<dbReference type="EMBL" id="NIVC01000495">
    <property type="protein sequence ID" value="PAA82084.1"/>
    <property type="molecule type" value="Genomic_DNA"/>
</dbReference>
<keyword evidence="3 5" id="KW-1133">Transmembrane helix</keyword>
<dbReference type="Proteomes" id="UP000215902">
    <property type="component" value="Unassembled WGS sequence"/>
</dbReference>
<accession>A0A267G9L2</accession>
<feature type="transmembrane region" description="Helical" evidence="5">
    <location>
        <begin position="342"/>
        <end position="368"/>
    </location>
</feature>
<protein>
    <recommendedName>
        <fullName evidence="5">Phosphatidylinositol-glycan biosynthesis class W protein</fullName>
        <ecNumber evidence="5">2.3.-.-</ecNumber>
    </recommendedName>
</protein>